<organism evidence="1 2">
    <name type="scientific">Portunus trituberculatus</name>
    <name type="common">Swimming crab</name>
    <name type="synonym">Neptunus trituberculatus</name>
    <dbReference type="NCBI Taxonomy" id="210409"/>
    <lineage>
        <taxon>Eukaryota</taxon>
        <taxon>Metazoa</taxon>
        <taxon>Ecdysozoa</taxon>
        <taxon>Arthropoda</taxon>
        <taxon>Crustacea</taxon>
        <taxon>Multicrustacea</taxon>
        <taxon>Malacostraca</taxon>
        <taxon>Eumalacostraca</taxon>
        <taxon>Eucarida</taxon>
        <taxon>Decapoda</taxon>
        <taxon>Pleocyemata</taxon>
        <taxon>Brachyura</taxon>
        <taxon>Eubrachyura</taxon>
        <taxon>Portunoidea</taxon>
        <taxon>Portunidae</taxon>
        <taxon>Portuninae</taxon>
        <taxon>Portunus</taxon>
    </lineage>
</organism>
<proteinExistence type="predicted"/>
<accession>A0A5B7HTM7</accession>
<evidence type="ECO:0000313" key="1">
    <source>
        <dbReference type="EMBL" id="MPC72068.1"/>
    </source>
</evidence>
<sequence length="70" mass="7919">MLDLHRRDNRLRRKDAWEAAPTLALLHLAPSRLAPPRPTPLRFASLRLASPRCISRDDVTQIGVAGVRKK</sequence>
<keyword evidence="2" id="KW-1185">Reference proteome</keyword>
<dbReference type="AlphaFoldDB" id="A0A5B7HTM7"/>
<evidence type="ECO:0000313" key="2">
    <source>
        <dbReference type="Proteomes" id="UP000324222"/>
    </source>
</evidence>
<dbReference type="EMBL" id="VSRR010034075">
    <property type="protein sequence ID" value="MPC72068.1"/>
    <property type="molecule type" value="Genomic_DNA"/>
</dbReference>
<dbReference type="Proteomes" id="UP000324222">
    <property type="component" value="Unassembled WGS sequence"/>
</dbReference>
<reference evidence="1 2" key="1">
    <citation type="submission" date="2019-05" db="EMBL/GenBank/DDBJ databases">
        <title>Another draft genome of Portunus trituberculatus and its Hox gene families provides insights of decapod evolution.</title>
        <authorList>
            <person name="Jeong J.-H."/>
            <person name="Song I."/>
            <person name="Kim S."/>
            <person name="Choi T."/>
            <person name="Kim D."/>
            <person name="Ryu S."/>
            <person name="Kim W."/>
        </authorList>
    </citation>
    <scope>NUCLEOTIDE SEQUENCE [LARGE SCALE GENOMIC DNA]</scope>
    <source>
        <tissue evidence="1">Muscle</tissue>
    </source>
</reference>
<protein>
    <submittedName>
        <fullName evidence="1">Uncharacterized protein</fullName>
    </submittedName>
</protein>
<name>A0A5B7HTM7_PORTR</name>
<comment type="caution">
    <text evidence="1">The sequence shown here is derived from an EMBL/GenBank/DDBJ whole genome shotgun (WGS) entry which is preliminary data.</text>
</comment>
<gene>
    <name evidence="1" type="ORF">E2C01_066361</name>
</gene>